<protein>
    <submittedName>
        <fullName evidence="2">Uncharacterized protein</fullName>
    </submittedName>
</protein>
<organism evidence="2 3">
    <name type="scientific">Acinetobacter rudis CIP 110305</name>
    <dbReference type="NCBI Taxonomy" id="421052"/>
    <lineage>
        <taxon>Bacteria</taxon>
        <taxon>Pseudomonadati</taxon>
        <taxon>Pseudomonadota</taxon>
        <taxon>Gammaproteobacteria</taxon>
        <taxon>Moraxellales</taxon>
        <taxon>Moraxellaceae</taxon>
        <taxon>Acinetobacter</taxon>
    </lineage>
</organism>
<sequence>MSKMMIVVLLLLSSAVVLYLSFLSFKLLRTAQKQTELEKQQARALKSTQQHVGQNSKKRKK</sequence>
<dbReference type="HOGENOM" id="CLU_2911970_0_0_6"/>
<dbReference type="PATRIC" id="fig|421052.3.peg.844"/>
<accession>S3PMC5</accession>
<evidence type="ECO:0000313" key="2">
    <source>
        <dbReference type="EMBL" id="EPF79961.1"/>
    </source>
</evidence>
<dbReference type="Proteomes" id="UP000014568">
    <property type="component" value="Unassembled WGS sequence"/>
</dbReference>
<dbReference type="AlphaFoldDB" id="S3PMC5"/>
<evidence type="ECO:0000256" key="1">
    <source>
        <dbReference type="SAM" id="MobiDB-lite"/>
    </source>
</evidence>
<name>S3PMC5_9GAMM</name>
<evidence type="ECO:0000313" key="3">
    <source>
        <dbReference type="Proteomes" id="UP000014568"/>
    </source>
</evidence>
<reference evidence="2 3" key="1">
    <citation type="submission" date="2013-06" db="EMBL/GenBank/DDBJ databases">
        <title>The Genome Sequence of Acinetobacter rudis CIP 110305.</title>
        <authorList>
            <consortium name="The Broad Institute Genome Sequencing Platform"/>
            <consortium name="The Broad Institute Genome Sequencing Center for Infectious Disease"/>
            <person name="Cerqueira G."/>
            <person name="Feldgarden M."/>
            <person name="Courvalin P."/>
            <person name="Perichon B."/>
            <person name="Grillot-Courvalin C."/>
            <person name="Clermont D."/>
            <person name="Rocha E."/>
            <person name="Yoon E.-J."/>
            <person name="Nemec A."/>
            <person name="Young S.K."/>
            <person name="Zeng Q."/>
            <person name="Gargeya S."/>
            <person name="Fitzgerald M."/>
            <person name="Abouelleil A."/>
            <person name="Alvarado L."/>
            <person name="Berlin A.M."/>
            <person name="Chapman S.B."/>
            <person name="Dewar J."/>
            <person name="Goldberg J."/>
            <person name="Griggs A."/>
            <person name="Gujja S."/>
            <person name="Hansen M."/>
            <person name="Howarth C."/>
            <person name="Imamovic A."/>
            <person name="Larimer J."/>
            <person name="McCowan C."/>
            <person name="Murphy C."/>
            <person name="Pearson M."/>
            <person name="Priest M."/>
            <person name="Roberts A."/>
            <person name="Saif S."/>
            <person name="Shea T."/>
            <person name="Sykes S."/>
            <person name="Wortman J."/>
            <person name="Nusbaum C."/>
            <person name="Birren B."/>
        </authorList>
    </citation>
    <scope>NUCLEOTIDE SEQUENCE [LARGE SCALE GENOMIC DNA]</scope>
    <source>
        <strain evidence="2 3">CIP 110305</strain>
    </source>
</reference>
<dbReference type="RefSeq" id="WP_016655279.1">
    <property type="nucleotide sequence ID" value="NZ_KE340351.1"/>
</dbReference>
<feature type="compositionally biased region" description="Polar residues" evidence="1">
    <location>
        <begin position="46"/>
        <end position="55"/>
    </location>
</feature>
<proteinExistence type="predicted"/>
<dbReference type="EMBL" id="ATGI01000006">
    <property type="protein sequence ID" value="EPF79961.1"/>
    <property type="molecule type" value="Genomic_DNA"/>
</dbReference>
<keyword evidence="3" id="KW-1185">Reference proteome</keyword>
<comment type="caution">
    <text evidence="2">The sequence shown here is derived from an EMBL/GenBank/DDBJ whole genome shotgun (WGS) entry which is preliminary data.</text>
</comment>
<feature type="region of interest" description="Disordered" evidence="1">
    <location>
        <begin position="42"/>
        <end position="61"/>
    </location>
</feature>
<gene>
    <name evidence="2" type="ORF">F945_00852</name>
</gene>